<keyword evidence="3" id="KW-1185">Reference proteome</keyword>
<dbReference type="Proteomes" id="UP000831963">
    <property type="component" value="Chromosome"/>
</dbReference>
<reference evidence="2 3" key="1">
    <citation type="submission" date="2021-06" db="EMBL/GenBank/DDBJ databases">
        <title>Genome-based taxonomic framework of Microbacterium strains isolated from marine environment, the description of four new species and reclassification of four preexisting species.</title>
        <authorList>
            <person name="Lee S.D."/>
            <person name="Kim S.-M."/>
            <person name="Byeon Y.-S."/>
            <person name="Yang H.L."/>
            <person name="Kim I.S."/>
        </authorList>
    </citation>
    <scope>NUCLEOTIDE SEQUENCE [LARGE SCALE GENOMIC DNA]</scope>
    <source>
        <strain evidence="2 3">SSW1-36</strain>
    </source>
</reference>
<keyword evidence="1" id="KW-0472">Membrane</keyword>
<feature type="transmembrane region" description="Helical" evidence="1">
    <location>
        <begin position="6"/>
        <end position="22"/>
    </location>
</feature>
<dbReference type="EMBL" id="CP078077">
    <property type="protein sequence ID" value="UPL13842.1"/>
    <property type="molecule type" value="Genomic_DNA"/>
</dbReference>
<proteinExistence type="predicted"/>
<name>A0ABY4IP68_9MICO</name>
<organism evidence="2 3">
    <name type="scientific">Microbacterium galbinum</name>
    <dbReference type="NCBI Taxonomy" id="2851646"/>
    <lineage>
        <taxon>Bacteria</taxon>
        <taxon>Bacillati</taxon>
        <taxon>Actinomycetota</taxon>
        <taxon>Actinomycetes</taxon>
        <taxon>Micrococcales</taxon>
        <taxon>Microbacteriaceae</taxon>
        <taxon>Microbacterium</taxon>
    </lineage>
</organism>
<keyword evidence="1" id="KW-0812">Transmembrane</keyword>
<evidence type="ECO:0000313" key="3">
    <source>
        <dbReference type="Proteomes" id="UP000831963"/>
    </source>
</evidence>
<sequence length="75" mass="8156">MMLDAVVGTILVLFGVALIAYRKRAYRAIHSLLEKFFGGAVADMSVYPRTAPRWSIFVGVVAIGLGAFNLIDIIV</sequence>
<evidence type="ECO:0000313" key="2">
    <source>
        <dbReference type="EMBL" id="UPL13842.1"/>
    </source>
</evidence>
<feature type="transmembrane region" description="Helical" evidence="1">
    <location>
        <begin position="54"/>
        <end position="74"/>
    </location>
</feature>
<evidence type="ECO:0000256" key="1">
    <source>
        <dbReference type="SAM" id="Phobius"/>
    </source>
</evidence>
<accession>A0ABY4IP68</accession>
<protein>
    <submittedName>
        <fullName evidence="2">Uncharacterized protein</fullName>
    </submittedName>
</protein>
<gene>
    <name evidence="2" type="ORF">KV396_04840</name>
</gene>
<keyword evidence="1" id="KW-1133">Transmembrane helix</keyword>
<dbReference type="RefSeq" id="WP_247957027.1">
    <property type="nucleotide sequence ID" value="NZ_CP078077.1"/>
</dbReference>